<dbReference type="PANTHER" id="PTHR11046:SF0">
    <property type="entry name" value="OLIGORIBONUCLEASE, MITOCHONDRIAL"/>
    <property type="match status" value="1"/>
</dbReference>
<dbReference type="NCBIfam" id="NF003765">
    <property type="entry name" value="PRK05359.1"/>
    <property type="match status" value="1"/>
</dbReference>
<dbReference type="FunFam" id="3.30.420.10:FF:000003">
    <property type="entry name" value="Oligoribonuclease"/>
    <property type="match status" value="1"/>
</dbReference>
<dbReference type="SMART" id="SM00479">
    <property type="entry name" value="EXOIII"/>
    <property type="match status" value="1"/>
</dbReference>
<dbReference type="InterPro" id="IPR013520">
    <property type="entry name" value="Ribonucl_H"/>
</dbReference>
<evidence type="ECO:0000256" key="2">
    <source>
        <dbReference type="ARBA" id="ARBA00022722"/>
    </source>
</evidence>
<evidence type="ECO:0000256" key="3">
    <source>
        <dbReference type="ARBA" id="ARBA00022801"/>
    </source>
</evidence>
<dbReference type="HAMAP" id="MF_00045">
    <property type="entry name" value="Oligoribonuclease"/>
    <property type="match status" value="1"/>
</dbReference>
<reference evidence="8 9" key="1">
    <citation type="submission" date="2018-07" db="EMBL/GenBank/DDBJ databases">
        <title>Genomic Encyclopedia of Type Strains, Phase IV (KMG-IV): sequencing the most valuable type-strain genomes for metagenomic binning, comparative biology and taxonomic classification.</title>
        <authorList>
            <person name="Goeker M."/>
        </authorList>
    </citation>
    <scope>NUCLEOTIDE SEQUENCE [LARGE SCALE GENOMIC DNA]</scope>
    <source>
        <strain evidence="8 9">DSM 26407</strain>
    </source>
</reference>
<keyword evidence="2 6" id="KW-0540">Nuclease</keyword>
<dbReference type="GO" id="GO:0006259">
    <property type="term" value="P:DNA metabolic process"/>
    <property type="evidence" value="ECO:0007669"/>
    <property type="project" value="UniProtKB-ARBA"/>
</dbReference>
<sequence length="198" mass="22841">MIKPNPENLVWVDMEMTGLDPDRDVVIEIATIVTDKELNVVAEGPVLAIHQSDAALAGMDEWNTRTHTVSGLVERVRASRLDELDAVEQTLEFLMRHVPQRKSPMCGNSICQDRRFMARHMPKLEQYFHYRNLDVSTFKELVRRWSPWLLDGFSKANTHRALDDIRESIAELRYYREHFIRAPEPPPAFRDGAAADAE</sequence>
<evidence type="ECO:0000313" key="9">
    <source>
        <dbReference type="Proteomes" id="UP000252707"/>
    </source>
</evidence>
<dbReference type="GO" id="GO:0003676">
    <property type="term" value="F:nucleic acid binding"/>
    <property type="evidence" value="ECO:0007669"/>
    <property type="project" value="InterPro"/>
</dbReference>
<evidence type="ECO:0000256" key="6">
    <source>
        <dbReference type="HAMAP-Rule" id="MF_00045"/>
    </source>
</evidence>
<dbReference type="InterPro" id="IPR012337">
    <property type="entry name" value="RNaseH-like_sf"/>
</dbReference>
<evidence type="ECO:0000259" key="7">
    <source>
        <dbReference type="SMART" id="SM00479"/>
    </source>
</evidence>
<keyword evidence="9" id="KW-1185">Reference proteome</keyword>
<feature type="domain" description="Exonuclease" evidence="7">
    <location>
        <begin position="8"/>
        <end position="181"/>
    </location>
</feature>
<comment type="caution">
    <text evidence="8">The sequence shown here is derived from an EMBL/GenBank/DDBJ whole genome shotgun (WGS) entry which is preliminary data.</text>
</comment>
<dbReference type="Proteomes" id="UP000252707">
    <property type="component" value="Unassembled WGS sequence"/>
</dbReference>
<feature type="active site" evidence="6">
    <location>
        <position position="130"/>
    </location>
</feature>
<dbReference type="EC" id="3.1.-.-" evidence="6"/>
<comment type="subcellular location">
    <subcellularLocation>
        <location evidence="6">Cytoplasm</location>
    </subcellularLocation>
</comment>
<dbReference type="InterPro" id="IPR036397">
    <property type="entry name" value="RNaseH_sf"/>
</dbReference>
<keyword evidence="4 6" id="KW-0269">Exonuclease</keyword>
<dbReference type="OrthoDB" id="9801329at2"/>
<dbReference type="PANTHER" id="PTHR11046">
    <property type="entry name" value="OLIGORIBONUCLEASE, MITOCHONDRIAL"/>
    <property type="match status" value="1"/>
</dbReference>
<evidence type="ECO:0000256" key="4">
    <source>
        <dbReference type="ARBA" id="ARBA00022839"/>
    </source>
</evidence>
<proteinExistence type="inferred from homology"/>
<dbReference type="GO" id="GO:0005737">
    <property type="term" value="C:cytoplasm"/>
    <property type="evidence" value="ECO:0007669"/>
    <property type="project" value="UniProtKB-SubCell"/>
</dbReference>
<dbReference type="SUPFAM" id="SSF53098">
    <property type="entry name" value="Ribonuclease H-like"/>
    <property type="match status" value="1"/>
</dbReference>
<dbReference type="EMBL" id="QPJY01000011">
    <property type="protein sequence ID" value="RCX26150.1"/>
    <property type="molecule type" value="Genomic_DNA"/>
</dbReference>
<keyword evidence="6" id="KW-0963">Cytoplasm</keyword>
<comment type="function">
    <text evidence="6">3'-to-5' exoribonuclease specific for small oligoribonucleotides.</text>
</comment>
<dbReference type="Pfam" id="PF00929">
    <property type="entry name" value="RNase_T"/>
    <property type="match status" value="1"/>
</dbReference>
<evidence type="ECO:0000256" key="1">
    <source>
        <dbReference type="ARBA" id="ARBA00009921"/>
    </source>
</evidence>
<dbReference type="InterPro" id="IPR022894">
    <property type="entry name" value="Oligoribonuclease"/>
</dbReference>
<organism evidence="8 9">
    <name type="scientific">Thioalbus denitrificans</name>
    <dbReference type="NCBI Taxonomy" id="547122"/>
    <lineage>
        <taxon>Bacteria</taxon>
        <taxon>Pseudomonadati</taxon>
        <taxon>Pseudomonadota</taxon>
        <taxon>Gammaproteobacteria</taxon>
        <taxon>Chromatiales</taxon>
        <taxon>Ectothiorhodospiraceae</taxon>
        <taxon>Thioalbus</taxon>
    </lineage>
</organism>
<gene>
    <name evidence="6" type="primary">orn</name>
    <name evidence="8" type="ORF">DFQ59_11124</name>
</gene>
<dbReference type="Gene3D" id="3.30.420.10">
    <property type="entry name" value="Ribonuclease H-like superfamily/Ribonuclease H"/>
    <property type="match status" value="1"/>
</dbReference>
<evidence type="ECO:0000313" key="8">
    <source>
        <dbReference type="EMBL" id="RCX26150.1"/>
    </source>
</evidence>
<evidence type="ECO:0000256" key="5">
    <source>
        <dbReference type="ARBA" id="ARBA00070964"/>
    </source>
</evidence>
<protein>
    <recommendedName>
        <fullName evidence="5 6">Oligoribonuclease</fullName>
        <ecNumber evidence="6">3.1.-.-</ecNumber>
    </recommendedName>
</protein>
<accession>A0A369BWU6</accession>
<comment type="similarity">
    <text evidence="1 6">Belongs to the oligoribonuclease family.</text>
</comment>
<keyword evidence="3 6" id="KW-0378">Hydrolase</keyword>
<dbReference type="CDD" id="cd06135">
    <property type="entry name" value="Orn"/>
    <property type="match status" value="1"/>
</dbReference>
<dbReference type="AlphaFoldDB" id="A0A369BWU6"/>
<name>A0A369BWU6_9GAMM</name>
<dbReference type="GO" id="GO:0000175">
    <property type="term" value="F:3'-5'-RNA exonuclease activity"/>
    <property type="evidence" value="ECO:0007669"/>
    <property type="project" value="InterPro"/>
</dbReference>